<evidence type="ECO:0000313" key="2">
    <source>
        <dbReference type="Proteomes" id="UP000194457"/>
    </source>
</evidence>
<dbReference type="KEGG" id="kma:B9H00_06450"/>
<organism evidence="1 2">
    <name type="scientific">Kushneria marisflavi</name>
    <dbReference type="NCBI Taxonomy" id="157779"/>
    <lineage>
        <taxon>Bacteria</taxon>
        <taxon>Pseudomonadati</taxon>
        <taxon>Pseudomonadota</taxon>
        <taxon>Gammaproteobacteria</taxon>
        <taxon>Oceanospirillales</taxon>
        <taxon>Halomonadaceae</taxon>
        <taxon>Kushneria</taxon>
    </lineage>
</organism>
<name>A0A240UNT5_9GAMM</name>
<dbReference type="AlphaFoldDB" id="A0A240UNT5"/>
<protein>
    <submittedName>
        <fullName evidence="1">Uncharacterized protein</fullName>
    </submittedName>
</protein>
<dbReference type="EMBL" id="CP021358">
    <property type="protein sequence ID" value="ART62733.1"/>
    <property type="molecule type" value="Genomic_DNA"/>
</dbReference>
<accession>A0A240UNT5</accession>
<keyword evidence="2" id="KW-1185">Reference proteome</keyword>
<reference evidence="1 2" key="1">
    <citation type="submission" date="2017-05" db="EMBL/GenBank/DDBJ databases">
        <authorList>
            <person name="Song R."/>
            <person name="Chenine A.L."/>
            <person name="Ruprecht R.M."/>
        </authorList>
    </citation>
    <scope>NUCLEOTIDE SEQUENCE [LARGE SCALE GENOMIC DNA]</scope>
    <source>
        <strain evidence="1">SW32</strain>
    </source>
</reference>
<sequence>MEGTDMTYAYKPASQDAMDATSAAETEQSFIVFDEDTLEREGIYVSEQEAKSHCDMLNRLETDNPAPGDVHPEQKM</sequence>
<dbReference type="Proteomes" id="UP000194457">
    <property type="component" value="Chromosome"/>
</dbReference>
<proteinExistence type="predicted"/>
<gene>
    <name evidence="1" type="ORF">B9H00_06450</name>
</gene>
<dbReference type="OrthoDB" id="6183661at2"/>
<evidence type="ECO:0000313" key="1">
    <source>
        <dbReference type="EMBL" id="ART62733.1"/>
    </source>
</evidence>